<dbReference type="SUPFAM" id="SSF56281">
    <property type="entry name" value="Metallo-hydrolase/oxidoreductase"/>
    <property type="match status" value="1"/>
</dbReference>
<evidence type="ECO:0000313" key="2">
    <source>
        <dbReference type="EMBL" id="KJU81620.1"/>
    </source>
</evidence>
<evidence type="ECO:0000313" key="3">
    <source>
        <dbReference type="Proteomes" id="UP000033423"/>
    </source>
</evidence>
<dbReference type="Pfam" id="PF12706">
    <property type="entry name" value="Lactamase_B_2"/>
    <property type="match status" value="1"/>
</dbReference>
<accession>A0A0F3GI49</accession>
<sequence>MRVKFWGVRGSIPTPGESTVRYGGNTSCIELNGDDGTMVIFDAGTGIRLVGGRLASKPPVDVHLFLSHTHWDHIHGFPFFIPAFIPSFKIYIYGPPHYDKSVQEIMSQQMVYSYFPVTANELQAKIFYRDLREETLTIGTLDISTKLMNHPVSCYAYRVTEAGKTIIYTGDNEPYYNFISTGETSKEETTEIESIVEEQNIRNVEFVKNADLLIAEAQYTDDEYPTKVGWGHSSTTHALTLAIKAGVKHLVIFHHDPVHTDDFMDRLYEQALEKYSHMEHSGLKISVAMEGMEIVV</sequence>
<dbReference type="Gene3D" id="3.60.15.10">
    <property type="entry name" value="Ribonuclease Z/Hydroxyacylglutathione hydrolase-like"/>
    <property type="match status" value="1"/>
</dbReference>
<feature type="domain" description="Metallo-beta-lactamase" evidence="1">
    <location>
        <begin position="25"/>
        <end position="216"/>
    </location>
</feature>
<dbReference type="AlphaFoldDB" id="A0A0F3GI49"/>
<name>A0A0F3GI49_9BACT</name>
<reference evidence="2 3" key="1">
    <citation type="submission" date="2015-02" db="EMBL/GenBank/DDBJ databases">
        <title>Single-cell genomics of uncultivated deep-branching MTB reveals a conserved set of magnetosome genes.</title>
        <authorList>
            <person name="Kolinko S."/>
            <person name="Richter M."/>
            <person name="Glockner F.O."/>
            <person name="Brachmann A."/>
            <person name="Schuler D."/>
        </authorList>
    </citation>
    <scope>NUCLEOTIDE SEQUENCE [LARGE SCALE GENOMIC DNA]</scope>
    <source>
        <strain evidence="2">TM-1</strain>
    </source>
</reference>
<dbReference type="SMART" id="SM00849">
    <property type="entry name" value="Lactamase_B"/>
    <property type="match status" value="1"/>
</dbReference>
<organism evidence="2 3">
    <name type="scientific">Candidatus Magnetobacterium bavaricum</name>
    <dbReference type="NCBI Taxonomy" id="29290"/>
    <lineage>
        <taxon>Bacteria</taxon>
        <taxon>Pseudomonadati</taxon>
        <taxon>Nitrospirota</taxon>
        <taxon>Thermodesulfovibrionia</taxon>
        <taxon>Thermodesulfovibrionales</taxon>
        <taxon>Candidatus Magnetobacteriaceae</taxon>
        <taxon>Candidatus Magnetobacterium</taxon>
    </lineage>
</organism>
<dbReference type="CDD" id="cd07715">
    <property type="entry name" value="TaR3-like_MBL-fold"/>
    <property type="match status" value="1"/>
</dbReference>
<dbReference type="EMBL" id="LACI01002626">
    <property type="protein sequence ID" value="KJU81620.1"/>
    <property type="molecule type" value="Genomic_DNA"/>
</dbReference>
<dbReference type="PANTHER" id="PTHR42663:SF4">
    <property type="entry name" value="SLL1036 PROTEIN"/>
    <property type="match status" value="1"/>
</dbReference>
<gene>
    <name evidence="2" type="ORF">MBAV_006182</name>
</gene>
<protein>
    <submittedName>
        <fullName evidence="2">Beta-lactamase domain-containing protein</fullName>
    </submittedName>
</protein>
<dbReference type="InterPro" id="IPR036866">
    <property type="entry name" value="RibonucZ/Hydroxyglut_hydro"/>
</dbReference>
<comment type="caution">
    <text evidence="2">The sequence shown here is derived from an EMBL/GenBank/DDBJ whole genome shotgun (WGS) entry which is preliminary data.</text>
</comment>
<evidence type="ECO:0000259" key="1">
    <source>
        <dbReference type="SMART" id="SM00849"/>
    </source>
</evidence>
<dbReference type="PANTHER" id="PTHR42663">
    <property type="entry name" value="HYDROLASE C777.06C-RELATED-RELATED"/>
    <property type="match status" value="1"/>
</dbReference>
<keyword evidence="3" id="KW-1185">Reference proteome</keyword>
<proteinExistence type="predicted"/>
<dbReference type="InterPro" id="IPR001279">
    <property type="entry name" value="Metallo-B-lactamas"/>
</dbReference>
<dbReference type="Proteomes" id="UP000033423">
    <property type="component" value="Unassembled WGS sequence"/>
</dbReference>